<keyword evidence="1 4" id="KW-0328">Glycosyltransferase</keyword>
<dbReference type="AlphaFoldDB" id="A0A178MFJ1"/>
<dbReference type="GO" id="GO:0019509">
    <property type="term" value="P:L-methionine salvage from methylthioadenosine"/>
    <property type="evidence" value="ECO:0007669"/>
    <property type="project" value="UniProtKB-UniRule"/>
</dbReference>
<sequence length="288" mass="31218">MSSAMIGVIGGSGLYAMPDLKNPEEVRLTTPFGDPSDAFIIGELEGRRVAFLPRHGRGHRLNPSEVPARANIYAFKLLGVRALISVSAVGSLREDYAPGHAVIPDQIFDRTKGIRPATFFEGGVVAHVGFDRPFCPNLSNILLHAAQAAGAVVHQGGTLVVMEGPQFSTKAESEENRRRGHSLIGMTALPEAKLAREAEIAYATLAMVTDYDVWHPEHDAVTVEQVIRVLNANVALSQQIVRLAVAQIDENFTSPAHDALRHAIITHPDYIPAAVKERLAPIAGRYWS</sequence>
<dbReference type="UniPathway" id="UPA00904">
    <property type="reaction ID" value="UER00873"/>
</dbReference>
<comment type="function">
    <text evidence="4">Catalyzes the reversible phosphorylation of S-methyl-5'-thioadenosine (MTA) to adenine and 5-methylthioribose-1-phosphate. Involved in the breakdown of MTA, a major by-product of polyamine biosynthesis. Responsible for the first step in the methionine salvage pathway after MTA has been generated from S-adenosylmethionine. Has broad substrate specificity with 6-aminopurine nucleosides as preferred substrates.</text>
</comment>
<dbReference type="Proteomes" id="UP000078287">
    <property type="component" value="Unassembled WGS sequence"/>
</dbReference>
<dbReference type="SUPFAM" id="SSF53167">
    <property type="entry name" value="Purine and uridine phosphorylases"/>
    <property type="match status" value="1"/>
</dbReference>
<comment type="similarity">
    <text evidence="4">Belongs to the PNP/MTAP phosphorylase family. MTAP subfamily.</text>
</comment>
<evidence type="ECO:0000313" key="7">
    <source>
        <dbReference type="Proteomes" id="UP000078287"/>
    </source>
</evidence>
<accession>A0A178MFJ1</accession>
<feature type="binding site" evidence="4">
    <location>
        <position position="12"/>
    </location>
    <ligand>
        <name>phosphate</name>
        <dbReference type="ChEBI" id="CHEBI:43474"/>
    </ligand>
</feature>
<dbReference type="EMBL" id="LWQS01000041">
    <property type="protein sequence ID" value="OAN46907.1"/>
    <property type="molecule type" value="Genomic_DNA"/>
</dbReference>
<feature type="site" description="Important for substrate specificity" evidence="4">
    <location>
        <position position="223"/>
    </location>
</feature>
<keyword evidence="7" id="KW-1185">Reference proteome</keyword>
<dbReference type="RefSeq" id="WP_066785185.1">
    <property type="nucleotide sequence ID" value="NZ_LWQS01000041.1"/>
</dbReference>
<evidence type="ECO:0000256" key="1">
    <source>
        <dbReference type="ARBA" id="ARBA00022676"/>
    </source>
</evidence>
<dbReference type="EC" id="2.4.2.28" evidence="4"/>
<evidence type="ECO:0000256" key="4">
    <source>
        <dbReference type="HAMAP-Rule" id="MF_01963"/>
    </source>
</evidence>
<dbReference type="PANTHER" id="PTHR42679:SF2">
    <property type="entry name" value="S-METHYL-5'-THIOADENOSINE PHOSPHORYLASE"/>
    <property type="match status" value="1"/>
</dbReference>
<dbReference type="CDD" id="cd09010">
    <property type="entry name" value="MTAP_SsMTAPII_like_MTIP"/>
    <property type="match status" value="1"/>
</dbReference>
<dbReference type="InterPro" id="IPR035994">
    <property type="entry name" value="Nucleoside_phosphorylase_sf"/>
</dbReference>
<dbReference type="OrthoDB" id="1523230at2"/>
<feature type="binding site" evidence="4">
    <location>
        <begin position="87"/>
        <end position="88"/>
    </location>
    <ligand>
        <name>phosphate</name>
        <dbReference type="ChEBI" id="CHEBI:43474"/>
    </ligand>
</feature>
<gene>
    <name evidence="4" type="primary">mtnP</name>
    <name evidence="6" type="ORF">A6A03_11410</name>
</gene>
<dbReference type="InterPro" id="IPR018099">
    <property type="entry name" value="Purine_phosphorylase-2_CS"/>
</dbReference>
<name>A0A178MFJ1_9CHLR</name>
<comment type="pathway">
    <text evidence="4">Amino-acid biosynthesis; L-methionine biosynthesis via salvage pathway; S-methyl-5-thio-alpha-D-ribose 1-phosphate from S-methyl-5'-thioadenosine (phosphorylase route): step 1/1.</text>
</comment>
<dbReference type="STRING" id="1707952.A6A03_11410"/>
<feature type="site" description="Important for substrate specificity" evidence="4">
    <location>
        <position position="168"/>
    </location>
</feature>
<dbReference type="InterPro" id="IPR000845">
    <property type="entry name" value="Nucleoside_phosphorylase_d"/>
</dbReference>
<dbReference type="HAMAP" id="MF_01963">
    <property type="entry name" value="MTAP"/>
    <property type="match status" value="1"/>
</dbReference>
<evidence type="ECO:0000313" key="6">
    <source>
        <dbReference type="EMBL" id="OAN46907.1"/>
    </source>
</evidence>
<dbReference type="GO" id="GO:0006166">
    <property type="term" value="P:purine ribonucleoside salvage"/>
    <property type="evidence" value="ECO:0007669"/>
    <property type="project" value="UniProtKB-KW"/>
</dbReference>
<keyword evidence="3 4" id="KW-0660">Purine salvage</keyword>
<proteinExistence type="inferred from homology"/>
<comment type="subunit">
    <text evidence="4">Homohexamer. Dimer of a homotrimer.</text>
</comment>
<reference evidence="6 7" key="1">
    <citation type="submission" date="2016-04" db="EMBL/GenBank/DDBJ databases">
        <title>Chloroflexus islandicus sp. nov., a thermophilic filamentous anoxygenic phototrophic bacterium from geyser Strokkur (Iceland).</title>
        <authorList>
            <person name="Gaisin V.A."/>
            <person name="Kalashnikov A.M."/>
            <person name="Sukhacheva M.V."/>
            <person name="Grouzdev D.S."/>
            <person name="Ivanov T.M."/>
            <person name="Kuznetsov B."/>
            <person name="Gorlenko V.M."/>
        </authorList>
    </citation>
    <scope>NUCLEOTIDE SEQUENCE [LARGE SCALE GENOMIC DNA]</scope>
    <source>
        <strain evidence="7">isl-2</strain>
    </source>
</reference>
<dbReference type="Pfam" id="PF01048">
    <property type="entry name" value="PNP_UDP_1"/>
    <property type="match status" value="1"/>
</dbReference>
<keyword evidence="2 4" id="KW-0808">Transferase</keyword>
<comment type="caution">
    <text evidence="6">The sequence shown here is derived from an EMBL/GenBank/DDBJ whole genome shotgun (WGS) entry which is preliminary data.</text>
</comment>
<organism evidence="6 7">
    <name type="scientific">Chloroflexus islandicus</name>
    <dbReference type="NCBI Taxonomy" id="1707952"/>
    <lineage>
        <taxon>Bacteria</taxon>
        <taxon>Bacillati</taxon>
        <taxon>Chloroflexota</taxon>
        <taxon>Chloroflexia</taxon>
        <taxon>Chloroflexales</taxon>
        <taxon>Chloroflexineae</taxon>
        <taxon>Chloroflexaceae</taxon>
        <taxon>Chloroflexus</taxon>
    </lineage>
</organism>
<feature type="binding site" evidence="4">
    <location>
        <position position="187"/>
    </location>
    <ligand>
        <name>phosphate</name>
        <dbReference type="ChEBI" id="CHEBI:43474"/>
    </ligand>
</feature>
<evidence type="ECO:0000256" key="3">
    <source>
        <dbReference type="ARBA" id="ARBA00022726"/>
    </source>
</evidence>
<feature type="binding site" evidence="4">
    <location>
        <begin position="210"/>
        <end position="212"/>
    </location>
    <ligand>
        <name>substrate</name>
    </ligand>
</feature>
<feature type="binding site" evidence="4">
    <location>
        <begin position="54"/>
        <end position="55"/>
    </location>
    <ligand>
        <name>phosphate</name>
        <dbReference type="ChEBI" id="CHEBI:43474"/>
    </ligand>
</feature>
<dbReference type="InterPro" id="IPR010044">
    <property type="entry name" value="MTAP"/>
</dbReference>
<dbReference type="Gene3D" id="3.40.50.1580">
    <property type="entry name" value="Nucleoside phosphorylase domain"/>
    <property type="match status" value="1"/>
</dbReference>
<protein>
    <recommendedName>
        <fullName evidence="4">S-methyl-5'-thioadenosine phosphorylase</fullName>
        <ecNumber evidence="4">2.4.2.28</ecNumber>
    </recommendedName>
    <alternativeName>
        <fullName evidence="4">5'-methylthioadenosine phosphorylase</fullName>
        <shortName evidence="4">MTA phosphorylase</shortName>
        <shortName evidence="4">MTAP</shortName>
    </alternativeName>
</protein>
<feature type="domain" description="Nucleoside phosphorylase" evidence="5">
    <location>
        <begin position="6"/>
        <end position="244"/>
    </location>
</feature>
<dbReference type="GO" id="GO:0005829">
    <property type="term" value="C:cytosol"/>
    <property type="evidence" value="ECO:0007669"/>
    <property type="project" value="TreeGrafter"/>
</dbReference>
<comment type="catalytic activity">
    <reaction evidence="4">
        <text>S-methyl-5'-thioadenosine + phosphate = 5-(methylsulfanyl)-alpha-D-ribose 1-phosphate + adenine</text>
        <dbReference type="Rhea" id="RHEA:11852"/>
        <dbReference type="ChEBI" id="CHEBI:16708"/>
        <dbReference type="ChEBI" id="CHEBI:17509"/>
        <dbReference type="ChEBI" id="CHEBI:43474"/>
        <dbReference type="ChEBI" id="CHEBI:58533"/>
        <dbReference type="EC" id="2.4.2.28"/>
    </reaction>
</comment>
<feature type="binding site" evidence="4">
    <location>
        <position position="186"/>
    </location>
    <ligand>
        <name>substrate</name>
    </ligand>
</feature>
<dbReference type="NCBIfam" id="TIGR01694">
    <property type="entry name" value="MTAP"/>
    <property type="match status" value="1"/>
</dbReference>
<evidence type="ECO:0000259" key="5">
    <source>
        <dbReference type="Pfam" id="PF01048"/>
    </source>
</evidence>
<dbReference type="PROSITE" id="PS01240">
    <property type="entry name" value="PNP_MTAP_2"/>
    <property type="match status" value="1"/>
</dbReference>
<dbReference type="FunFam" id="3.40.50.1580:FF:000012">
    <property type="entry name" value="Probable 6-oxopurine nucleoside phosphorylase"/>
    <property type="match status" value="1"/>
</dbReference>
<dbReference type="GO" id="GO:0017061">
    <property type="term" value="F:S-methyl-5-thioadenosine phosphorylase activity"/>
    <property type="evidence" value="ECO:0007669"/>
    <property type="project" value="UniProtKB-UniRule"/>
</dbReference>
<dbReference type="PANTHER" id="PTHR42679">
    <property type="entry name" value="S-METHYL-5'-THIOADENOSINE PHOSPHORYLASE"/>
    <property type="match status" value="1"/>
</dbReference>
<evidence type="ECO:0000256" key="2">
    <source>
        <dbReference type="ARBA" id="ARBA00022679"/>
    </source>
</evidence>